<feature type="region of interest" description="Disordered" evidence="1">
    <location>
        <begin position="1"/>
        <end position="44"/>
    </location>
</feature>
<dbReference type="InterPro" id="IPR018851">
    <property type="entry name" value="Borealin_N"/>
</dbReference>
<dbReference type="EMBL" id="JASUXU010000060">
    <property type="protein sequence ID" value="KAK0313288.1"/>
    <property type="molecule type" value="Genomic_DNA"/>
</dbReference>
<reference evidence="3" key="1">
    <citation type="submission" date="2021-12" db="EMBL/GenBank/DDBJ databases">
        <title>Black yeast isolated from Biological Soil Crust.</title>
        <authorList>
            <person name="Kurbessoian T."/>
        </authorList>
    </citation>
    <scope>NUCLEOTIDE SEQUENCE</scope>
    <source>
        <strain evidence="3">CCFEE 5208</strain>
    </source>
</reference>
<organism evidence="3 4">
    <name type="scientific">Friedmanniomyces endolithicus</name>
    <dbReference type="NCBI Taxonomy" id="329885"/>
    <lineage>
        <taxon>Eukaryota</taxon>
        <taxon>Fungi</taxon>
        <taxon>Dikarya</taxon>
        <taxon>Ascomycota</taxon>
        <taxon>Pezizomycotina</taxon>
        <taxon>Dothideomycetes</taxon>
        <taxon>Dothideomycetidae</taxon>
        <taxon>Mycosphaerellales</taxon>
        <taxon>Teratosphaeriaceae</taxon>
        <taxon>Friedmanniomyces</taxon>
    </lineage>
</organism>
<evidence type="ECO:0000259" key="2">
    <source>
        <dbReference type="Pfam" id="PF10444"/>
    </source>
</evidence>
<feature type="compositionally biased region" description="Polar residues" evidence="1">
    <location>
        <begin position="237"/>
        <end position="253"/>
    </location>
</feature>
<feature type="compositionally biased region" description="Basic residues" evidence="1">
    <location>
        <begin position="1"/>
        <end position="10"/>
    </location>
</feature>
<sequence>MPPGRPKKTRPSTDAAASAPPPTTVPTRTDEPTQTPPERSPVADRILTAGITQAQKQALIDNLQLESKQDTSHTCTFLEHAWTDASQVTERARKLRAQYALQAQGLRTRLEMRVNRIPQALRQRKMGDLLAEHAEKVRAKVTPAVPEKDPSLEQAGSLIMRSPRRESKSLKRQSEYISTANTNDNDDKENAPAPIELEPAQIQAQDLPNPKKRAKTATTTVANTKATRTVSRKGPAPSTSTILSPKSHNSRTLPRSPFKTALSPEKTALIERLASPVKQWTQHLAPPAKASSRAPSRQAKRPGTALGMAQETETAMEGRSSEASTTSAGTTIVTTKTASRVGRLPAAQKTTVAKTAVGGRKAAAVVKKENVPPVPLPVGGGRTLRKRG</sequence>
<evidence type="ECO:0000313" key="4">
    <source>
        <dbReference type="Proteomes" id="UP001168146"/>
    </source>
</evidence>
<dbReference type="Proteomes" id="UP001168146">
    <property type="component" value="Unassembled WGS sequence"/>
</dbReference>
<comment type="caution">
    <text evidence="3">The sequence shown here is derived from an EMBL/GenBank/DDBJ whole genome shotgun (WGS) entry which is preliminary data.</text>
</comment>
<feature type="region of interest" description="Disordered" evidence="1">
    <location>
        <begin position="282"/>
        <end position="337"/>
    </location>
</feature>
<dbReference type="Pfam" id="PF10444">
    <property type="entry name" value="Nbl1_Borealin_N"/>
    <property type="match status" value="1"/>
</dbReference>
<protein>
    <recommendedName>
        <fullName evidence="2">Borealin N-terminal domain-containing protein</fullName>
    </recommendedName>
</protein>
<accession>A0AAN6FD68</accession>
<name>A0AAN6FD68_9PEZI</name>
<feature type="compositionally biased region" description="Low complexity" evidence="1">
    <location>
        <begin position="285"/>
        <end position="297"/>
    </location>
</feature>
<feature type="domain" description="Borealin N-terminal" evidence="2">
    <location>
        <begin position="55"/>
        <end position="131"/>
    </location>
</feature>
<feature type="compositionally biased region" description="Low complexity" evidence="1">
    <location>
        <begin position="216"/>
        <end position="229"/>
    </location>
</feature>
<evidence type="ECO:0000256" key="1">
    <source>
        <dbReference type="SAM" id="MobiDB-lite"/>
    </source>
</evidence>
<feature type="compositionally biased region" description="Basic and acidic residues" evidence="1">
    <location>
        <begin position="163"/>
        <end position="174"/>
    </location>
</feature>
<proteinExistence type="predicted"/>
<gene>
    <name evidence="3" type="ORF">LTR82_013522</name>
</gene>
<dbReference type="AlphaFoldDB" id="A0AAN6FD68"/>
<feature type="compositionally biased region" description="Low complexity" evidence="1">
    <location>
        <begin position="317"/>
        <end position="337"/>
    </location>
</feature>
<feature type="region of interest" description="Disordered" evidence="1">
    <location>
        <begin position="142"/>
        <end position="258"/>
    </location>
</feature>
<evidence type="ECO:0000313" key="3">
    <source>
        <dbReference type="EMBL" id="KAK0313288.1"/>
    </source>
</evidence>